<sequence length="83" mass="9038">LKSFMLFKTTPFAGFRQLVNRSKDLDTVPAIKFLASYIAGTTLAGMFANQMNSLLTGNDPLDMTKPTTWVQALLKGGSFGIYG</sequence>
<feature type="non-terminal residue" evidence="1">
    <location>
        <position position="83"/>
    </location>
</feature>
<gene>
    <name evidence="1" type="ORF">FPK63_25485</name>
</gene>
<feature type="non-terminal residue" evidence="1">
    <location>
        <position position="1"/>
    </location>
</feature>
<name>A0ABD5DW65_ACIBA</name>
<organism evidence="1">
    <name type="scientific">Acinetobacter baumannii</name>
    <dbReference type="NCBI Taxonomy" id="470"/>
    <lineage>
        <taxon>Bacteria</taxon>
        <taxon>Pseudomonadati</taxon>
        <taxon>Pseudomonadota</taxon>
        <taxon>Gammaproteobacteria</taxon>
        <taxon>Moraxellales</taxon>
        <taxon>Moraxellaceae</taxon>
        <taxon>Acinetobacter</taxon>
        <taxon>Acinetobacter calcoaceticus/baumannii complex</taxon>
    </lineage>
</organism>
<reference evidence="1" key="1">
    <citation type="submission" date="2019-07" db="EMBL/GenBank/DDBJ databases">
        <title>Biological characteristics of mucoid Acinetobacter baumannii from a general hospital in China.</title>
        <authorList>
            <person name="Hua X."/>
            <person name="Yu Y."/>
        </authorList>
    </citation>
    <scope>NUCLEOTIDE SEQUENCE</scope>
    <source>
        <strain evidence="1">N8</strain>
    </source>
</reference>
<protein>
    <submittedName>
        <fullName evidence="1">Uncharacterized protein</fullName>
    </submittedName>
</protein>
<dbReference type="EMBL" id="VMAF01001369">
    <property type="protein sequence ID" value="MDR8434389.1"/>
    <property type="molecule type" value="Genomic_DNA"/>
</dbReference>
<dbReference type="AlphaFoldDB" id="A0ABD5DW65"/>
<proteinExistence type="predicted"/>
<evidence type="ECO:0000313" key="1">
    <source>
        <dbReference type="EMBL" id="MDR8434389.1"/>
    </source>
</evidence>
<comment type="caution">
    <text evidence="1">The sequence shown here is derived from an EMBL/GenBank/DDBJ whole genome shotgun (WGS) entry which is preliminary data.</text>
</comment>
<accession>A0ABD5DW65</accession>